<keyword evidence="2" id="KW-0436">Ligase</keyword>
<reference evidence="5 6" key="1">
    <citation type="submission" date="2020-07" db="EMBL/GenBank/DDBJ databases">
        <title>Genomic Encyclopedia of Type Strains, Phase III (KMG-III): the genomes of soil and plant-associated and newly described type strains.</title>
        <authorList>
            <person name="Whitman W."/>
        </authorList>
    </citation>
    <scope>NUCLEOTIDE SEQUENCE [LARGE SCALE GENOMIC DNA]</scope>
    <source>
        <strain evidence="5 6">DSM 11255</strain>
    </source>
</reference>
<dbReference type="Pfam" id="PF08353">
    <property type="entry name" value="MurT_C"/>
    <property type="match status" value="1"/>
</dbReference>
<comment type="pathway">
    <text evidence="1 2">Cell wall biogenesis; peptidoglycan biosynthesis.</text>
</comment>
<feature type="active site" evidence="2">
    <location>
        <position position="369"/>
    </location>
</feature>
<dbReference type="Pfam" id="PF08245">
    <property type="entry name" value="Mur_ligase_M"/>
    <property type="match status" value="1"/>
</dbReference>
<evidence type="ECO:0000259" key="4">
    <source>
        <dbReference type="Pfam" id="PF08353"/>
    </source>
</evidence>
<name>A0ABX2R849_9THEO</name>
<comment type="similarity">
    <text evidence="2">Belongs to the MurCDEF family. MurT subfamily.</text>
</comment>
<accession>A0ABX2R849</accession>
<feature type="binding site" evidence="2">
    <location>
        <position position="211"/>
    </location>
    <ligand>
        <name>Zn(2+)</name>
        <dbReference type="ChEBI" id="CHEBI:29105"/>
    </ligand>
</feature>
<gene>
    <name evidence="2" type="primary">murT</name>
    <name evidence="5" type="ORF">HDG70_001062</name>
</gene>
<evidence type="ECO:0000313" key="5">
    <source>
        <dbReference type="EMBL" id="NYE57347.1"/>
    </source>
</evidence>
<comment type="caution">
    <text evidence="5">The sequence shown here is derived from an EMBL/GenBank/DDBJ whole genome shotgun (WGS) entry which is preliminary data.</text>
</comment>
<comment type="catalytic activity">
    <reaction evidence="2">
        <text>beta-D-GlcNAc-(1-&gt;4)-Mur2Ac(oyl-L-Ala-gamma-D-Glu-L-Lys-D-Ala-D-Ala)-di-trans,octa-cis-undecaprenyl diphosphate + ATP = beta-D-GlcNAc-(1-&gt;4)-Mur2Ac(oyl-L-Ala-gamma-D-O-P-Glu-L-Lys-D-Ala-D-Ala)-di-trans,octa-cis-undecaprenyl diphosphate + ADP</text>
        <dbReference type="Rhea" id="RHEA:59488"/>
        <dbReference type="ChEBI" id="CHEBI:30616"/>
        <dbReference type="ChEBI" id="CHEBI:60033"/>
        <dbReference type="ChEBI" id="CHEBI:143132"/>
        <dbReference type="ChEBI" id="CHEBI:456216"/>
    </reaction>
</comment>
<feature type="domain" description="Mur ligase central" evidence="3">
    <location>
        <begin position="57"/>
        <end position="202"/>
    </location>
</feature>
<dbReference type="InterPro" id="IPR043703">
    <property type="entry name" value="Lipid_II_synth_MurT"/>
</dbReference>
<feature type="binding site" evidence="2">
    <location>
        <position position="233"/>
    </location>
    <ligand>
        <name>Zn(2+)</name>
        <dbReference type="ChEBI" id="CHEBI:29105"/>
    </ligand>
</feature>
<comment type="function">
    <text evidence="2">The lipid II isoglutaminyl synthase complex catalyzes the formation of alpha-D-isoglutamine in the cell wall lipid II stem peptide. The MurT subunit catalyzes the ATP-dependent amidation of D-glutamate residue of lipid II, converting it to an isoglutamine residue.</text>
</comment>
<dbReference type="SUPFAM" id="SSF53623">
    <property type="entry name" value="MurD-like peptide ligases, catalytic domain"/>
    <property type="match status" value="1"/>
</dbReference>
<proteinExistence type="inferred from homology"/>
<keyword evidence="2" id="KW-0573">Peptidoglycan synthesis</keyword>
<keyword evidence="2" id="KW-0547">Nucleotide-binding</keyword>
<comment type="catalytic activity">
    <reaction evidence="2">
        <text>beta-D-GlcNAc-(1-&gt;4)-Mur2Ac(oyl-L-Ala-gamma-D-O-P-Glu-L-Lys-D-Ala-D-Ala)-di-trans,octa-cis-undecaprenyl diphosphate + NH4(+) = beta-D-GlcNAc-(1-&gt;4)-Mur2Ac(oyl-L-Ala-D-isoglutaminyl-L-Lys-D-Ala-D-Ala)-di-trans,octa-cis-undecaprenyl diphosphate + phosphate + H(+)</text>
        <dbReference type="Rhea" id="RHEA:57932"/>
        <dbReference type="ChEBI" id="CHEBI:15378"/>
        <dbReference type="ChEBI" id="CHEBI:28938"/>
        <dbReference type="ChEBI" id="CHEBI:43474"/>
        <dbReference type="ChEBI" id="CHEBI:62233"/>
        <dbReference type="ChEBI" id="CHEBI:143132"/>
    </reaction>
</comment>
<evidence type="ECO:0000259" key="3">
    <source>
        <dbReference type="Pfam" id="PF08245"/>
    </source>
</evidence>
<organism evidence="5 6">
    <name type="scientific">Carboxydothermus ferrireducens DSM 11255</name>
    <dbReference type="NCBI Taxonomy" id="1119529"/>
    <lineage>
        <taxon>Bacteria</taxon>
        <taxon>Bacillati</taxon>
        <taxon>Bacillota</taxon>
        <taxon>Clostridia</taxon>
        <taxon>Thermoanaerobacterales</taxon>
        <taxon>Thermoanaerobacteraceae</taxon>
        <taxon>Carboxydothermus</taxon>
    </lineage>
</organism>
<keyword evidence="2" id="KW-0961">Cell wall biogenesis/degradation</keyword>
<evidence type="ECO:0000256" key="1">
    <source>
        <dbReference type="ARBA" id="ARBA00004752"/>
    </source>
</evidence>
<dbReference type="HAMAP" id="MF_02214">
    <property type="entry name" value="Lipid_II_synth_MurT"/>
    <property type="match status" value="1"/>
</dbReference>
<dbReference type="EC" id="6.3.5.13" evidence="2"/>
<dbReference type="InterPro" id="IPR036565">
    <property type="entry name" value="Mur-like_cat_sf"/>
</dbReference>
<dbReference type="InterPro" id="IPR013221">
    <property type="entry name" value="Mur_ligase_cen"/>
</dbReference>
<keyword evidence="2" id="KW-0133">Cell shape</keyword>
<sequence>MMKLKRFLGLIIAKILLKFLVILKRGTGATSLPGKFLTFFDKNFLKDIALKFKVIVVTGSNGKTTTTRMIGQILKENGITFVTNYAGANLLSGIATALLQGVDVFGCPLVPVLLLEIDEATLKKVSTEISPEVLVVTNFFRDQLDRYGEVYQTLNYVKDGVANFKNTKLVLNADDSLVASLAKVKPFEVFYFGLDSEGFQDSQQNTDARYCLFCKTKYSYEKHYYGHLGHFKCPACGYRRPEPNLSCLKIVEMGEEHSRYLLGIKGEDFPTYHEVNLSLPGIYNIYNSLAALTCSQALGLNLKKSIEALSTFSGAFGRTENLFLAGKKLKIILVKNPAGFNQALNLLTQEKSKVGLAFLINDLPADGEDVSWLWDVNFEILNLITDKIKFILAGGRRAEDLALRLKYEGLAKEKIKIMEGYREVINFGLKEIDPQDVFYIFPTYTALIGFRKTLNEKFKLKEFWK</sequence>
<dbReference type="PANTHER" id="PTHR23135:SF7">
    <property type="entry name" value="LIPID II ISOGLUTAMINYL SYNTHASE (GLUTAMINE-HYDROLYZING) SUBUNIT MURT"/>
    <property type="match status" value="1"/>
</dbReference>
<dbReference type="Gene3D" id="3.40.1190.10">
    <property type="entry name" value="Mur-like, catalytic domain"/>
    <property type="match status" value="1"/>
</dbReference>
<dbReference type="Proteomes" id="UP000604066">
    <property type="component" value="Unassembled WGS sequence"/>
</dbReference>
<evidence type="ECO:0000313" key="6">
    <source>
        <dbReference type="Proteomes" id="UP000604066"/>
    </source>
</evidence>
<keyword evidence="6" id="KW-1185">Reference proteome</keyword>
<protein>
    <recommendedName>
        <fullName evidence="2">Lipid II isoglutaminyl synthase (glutamine-hydrolyzing) subunit MurT</fullName>
        <ecNumber evidence="2">6.3.5.13</ecNumber>
    </recommendedName>
</protein>
<keyword evidence="2" id="KW-0862">Zinc</keyword>
<dbReference type="PANTHER" id="PTHR23135">
    <property type="entry name" value="MUR LIGASE FAMILY MEMBER"/>
    <property type="match status" value="1"/>
</dbReference>
<feature type="binding site" evidence="2">
    <location>
        <position position="214"/>
    </location>
    <ligand>
        <name>Zn(2+)</name>
        <dbReference type="ChEBI" id="CHEBI:29105"/>
    </ligand>
</feature>
<keyword evidence="2" id="KW-0067">ATP-binding</keyword>
<evidence type="ECO:0000256" key="2">
    <source>
        <dbReference type="HAMAP-Rule" id="MF_02214"/>
    </source>
</evidence>
<dbReference type="InterPro" id="IPR013564">
    <property type="entry name" value="MurT_C"/>
</dbReference>
<keyword evidence="2" id="KW-0479">Metal-binding</keyword>
<comment type="subunit">
    <text evidence="2">Forms a heterodimer with GatD.</text>
</comment>
<comment type="catalytic activity">
    <reaction evidence="2">
        <text>beta-D-GlcNAc-(1-&gt;4)-Mur2Ac(oyl-L-Ala-gamma-D-Glu-L-Lys-D-Ala-D-Ala)-di-trans,octa-cis-undecaprenyl diphosphate + L-glutamine + ATP + H2O = beta-D-GlcNAc-(1-&gt;4)-Mur2Ac(oyl-L-Ala-D-isoglutaminyl-L-Lys-D-Ala-D-Ala)-di-trans,octa-cis-undecaprenyl diphosphate + L-glutamate + ADP + phosphate + H(+)</text>
        <dbReference type="Rhea" id="RHEA:57928"/>
        <dbReference type="ChEBI" id="CHEBI:15377"/>
        <dbReference type="ChEBI" id="CHEBI:15378"/>
        <dbReference type="ChEBI" id="CHEBI:29985"/>
        <dbReference type="ChEBI" id="CHEBI:30616"/>
        <dbReference type="ChEBI" id="CHEBI:43474"/>
        <dbReference type="ChEBI" id="CHEBI:58359"/>
        <dbReference type="ChEBI" id="CHEBI:60033"/>
        <dbReference type="ChEBI" id="CHEBI:62233"/>
        <dbReference type="ChEBI" id="CHEBI:456216"/>
        <dbReference type="EC" id="6.3.5.13"/>
    </reaction>
</comment>
<feature type="domain" description="Lipid II isoglutaminyl synthase (glutamine-hydrolyzing) subunit MurT C-terminal" evidence="4">
    <location>
        <begin position="333"/>
        <end position="447"/>
    </location>
</feature>
<dbReference type="EMBL" id="JACCBS010000002">
    <property type="protein sequence ID" value="NYE57347.1"/>
    <property type="molecule type" value="Genomic_DNA"/>
</dbReference>
<feature type="binding site" evidence="2">
    <location>
        <position position="236"/>
    </location>
    <ligand>
        <name>Zn(2+)</name>
        <dbReference type="ChEBI" id="CHEBI:29105"/>
    </ligand>
</feature>